<comment type="caution">
    <text evidence="2">The sequence shown here is derived from an EMBL/GenBank/DDBJ whole genome shotgun (WGS) entry which is preliminary data.</text>
</comment>
<reference evidence="2 3" key="1">
    <citation type="journal article" date="2016" name="Nat. Commun.">
        <title>Thousands of microbial genomes shed light on interconnected biogeochemical processes in an aquifer system.</title>
        <authorList>
            <person name="Anantharaman K."/>
            <person name="Brown C.T."/>
            <person name="Hug L.A."/>
            <person name="Sharon I."/>
            <person name="Castelle C.J."/>
            <person name="Probst A.J."/>
            <person name="Thomas B.C."/>
            <person name="Singh A."/>
            <person name="Wilkins M.J."/>
            <person name="Karaoz U."/>
            <person name="Brodie E.L."/>
            <person name="Williams K.H."/>
            <person name="Hubbard S.S."/>
            <person name="Banfield J.F."/>
        </authorList>
    </citation>
    <scope>NUCLEOTIDE SEQUENCE [LARGE SCALE GENOMIC DNA]</scope>
</reference>
<sequence length="116" mass="12852">MVDGLGIGDVGEIVLRDRQALSKDGMVVIISVVNTNTGKVKGNPDIISRGFVYLRESKPLLAEIRKKTKAIVEHAASGQHTANWDYVKDNIKEQLGSLLYQKTQRRPMVLPVIIQV</sequence>
<dbReference type="AlphaFoldDB" id="A0A1G2HHB7"/>
<organism evidence="2 3">
    <name type="scientific">Candidatus Spechtbacteria bacterium RIFCSPLOWO2_02_FULL_38_8</name>
    <dbReference type="NCBI Taxonomy" id="1802164"/>
    <lineage>
        <taxon>Bacteria</taxon>
        <taxon>Candidatus Spechtiibacteriota</taxon>
    </lineage>
</organism>
<dbReference type="PANTHER" id="PTHR43694">
    <property type="entry name" value="RIBONUCLEASE J"/>
    <property type="match status" value="1"/>
</dbReference>
<feature type="domain" description="Ribonuclease J C-terminal" evidence="1">
    <location>
        <begin position="14"/>
        <end position="116"/>
    </location>
</feature>
<proteinExistence type="predicted"/>
<dbReference type="Pfam" id="PF17770">
    <property type="entry name" value="RNase_J_C"/>
    <property type="match status" value="1"/>
</dbReference>
<protein>
    <recommendedName>
        <fullName evidence="1">Ribonuclease J C-terminal domain-containing protein</fullName>
    </recommendedName>
</protein>
<dbReference type="PANTHER" id="PTHR43694:SF1">
    <property type="entry name" value="RIBONUCLEASE J"/>
    <property type="match status" value="1"/>
</dbReference>
<evidence type="ECO:0000313" key="3">
    <source>
        <dbReference type="Proteomes" id="UP000178509"/>
    </source>
</evidence>
<accession>A0A1G2HHB7</accession>
<evidence type="ECO:0000259" key="1">
    <source>
        <dbReference type="Pfam" id="PF17770"/>
    </source>
</evidence>
<dbReference type="Gene3D" id="3.10.20.580">
    <property type="match status" value="1"/>
</dbReference>
<evidence type="ECO:0000313" key="2">
    <source>
        <dbReference type="EMBL" id="OGZ61641.1"/>
    </source>
</evidence>
<dbReference type="Proteomes" id="UP000178509">
    <property type="component" value="Unassembled WGS sequence"/>
</dbReference>
<dbReference type="EMBL" id="MHOJ01000039">
    <property type="protein sequence ID" value="OGZ61641.1"/>
    <property type="molecule type" value="Genomic_DNA"/>
</dbReference>
<dbReference type="InterPro" id="IPR041636">
    <property type="entry name" value="RNase_J_C"/>
</dbReference>
<name>A0A1G2HHB7_9BACT</name>
<gene>
    <name evidence="2" type="ORF">A3H51_00085</name>
</gene>
<dbReference type="STRING" id="1802164.A3H51_00085"/>